<keyword evidence="3" id="KW-1185">Reference proteome</keyword>
<evidence type="ECO:0000313" key="3">
    <source>
        <dbReference type="Proteomes" id="UP000765509"/>
    </source>
</evidence>
<proteinExistence type="predicted"/>
<dbReference type="Proteomes" id="UP000765509">
    <property type="component" value="Unassembled WGS sequence"/>
</dbReference>
<evidence type="ECO:0000256" key="1">
    <source>
        <dbReference type="SAM" id="MobiDB-lite"/>
    </source>
</evidence>
<feature type="compositionally biased region" description="Basic residues" evidence="1">
    <location>
        <begin position="88"/>
        <end position="99"/>
    </location>
</feature>
<evidence type="ECO:0000313" key="2">
    <source>
        <dbReference type="EMBL" id="MBW0493721.1"/>
    </source>
</evidence>
<dbReference type="AlphaFoldDB" id="A0A9Q3H735"/>
<reference evidence="2" key="1">
    <citation type="submission" date="2021-03" db="EMBL/GenBank/DDBJ databases">
        <title>Draft genome sequence of rust myrtle Austropuccinia psidii MF-1, a brazilian biotype.</title>
        <authorList>
            <person name="Quecine M.C."/>
            <person name="Pachon D.M.R."/>
            <person name="Bonatelli M.L."/>
            <person name="Correr F.H."/>
            <person name="Franceschini L.M."/>
            <person name="Leite T.F."/>
            <person name="Margarido G.R.A."/>
            <person name="Almeida C.A."/>
            <person name="Ferrarezi J.A."/>
            <person name="Labate C.A."/>
        </authorList>
    </citation>
    <scope>NUCLEOTIDE SEQUENCE</scope>
    <source>
        <strain evidence="2">MF-1</strain>
    </source>
</reference>
<feature type="compositionally biased region" description="Polar residues" evidence="1">
    <location>
        <begin position="73"/>
        <end position="84"/>
    </location>
</feature>
<name>A0A9Q3H735_9BASI</name>
<dbReference type="OrthoDB" id="5552562at2759"/>
<feature type="region of interest" description="Disordered" evidence="1">
    <location>
        <begin position="1"/>
        <end position="128"/>
    </location>
</feature>
<feature type="region of interest" description="Disordered" evidence="1">
    <location>
        <begin position="144"/>
        <end position="170"/>
    </location>
</feature>
<feature type="compositionally biased region" description="Polar residues" evidence="1">
    <location>
        <begin position="1"/>
        <end position="21"/>
    </location>
</feature>
<feature type="compositionally biased region" description="Basic and acidic residues" evidence="1">
    <location>
        <begin position="104"/>
        <end position="122"/>
    </location>
</feature>
<sequence length="170" mass="19067">MPLQHSPPTKNTRAQRNQAVLTPTERAPLDCTPSVHQLSDTLDRGPPMEGEAPSRRGGRKKEKGGHQEKKPQVTGSNPSRPPQDSSSKRPHHKKSKKGKNFQVSKDKPHATILNKDNKSIHSEKKRRIKEGLCTYCGGKYPIEKCFKRPQNRPGSSRGSLSSREKCDWES</sequence>
<dbReference type="EMBL" id="AVOT02012198">
    <property type="protein sequence ID" value="MBW0493721.1"/>
    <property type="molecule type" value="Genomic_DNA"/>
</dbReference>
<organism evidence="2 3">
    <name type="scientific">Austropuccinia psidii MF-1</name>
    <dbReference type="NCBI Taxonomy" id="1389203"/>
    <lineage>
        <taxon>Eukaryota</taxon>
        <taxon>Fungi</taxon>
        <taxon>Dikarya</taxon>
        <taxon>Basidiomycota</taxon>
        <taxon>Pucciniomycotina</taxon>
        <taxon>Pucciniomycetes</taxon>
        <taxon>Pucciniales</taxon>
        <taxon>Sphaerophragmiaceae</taxon>
        <taxon>Austropuccinia</taxon>
    </lineage>
</organism>
<comment type="caution">
    <text evidence="2">The sequence shown here is derived from an EMBL/GenBank/DDBJ whole genome shotgun (WGS) entry which is preliminary data.</text>
</comment>
<protein>
    <submittedName>
        <fullName evidence="2">Uncharacterized protein</fullName>
    </submittedName>
</protein>
<gene>
    <name evidence="2" type="ORF">O181_033436</name>
</gene>
<accession>A0A9Q3H735</accession>